<comment type="caution">
    <text evidence="14">The sequence shown here is derived from an EMBL/GenBank/DDBJ whole genome shotgun (WGS) entry which is preliminary data.</text>
</comment>
<comment type="subcellular location">
    <subcellularLocation>
        <location evidence="1">Membrane</location>
        <topology evidence="1">Multi-pass membrane protein</topology>
    </subcellularLocation>
</comment>
<dbReference type="InterPro" id="IPR000462">
    <property type="entry name" value="CDP-OH_P_trans"/>
</dbReference>
<evidence type="ECO:0000256" key="8">
    <source>
        <dbReference type="ARBA" id="ARBA00023136"/>
    </source>
</evidence>
<evidence type="ECO:0000313" key="16">
    <source>
        <dbReference type="Proteomes" id="UP000183760"/>
    </source>
</evidence>
<evidence type="ECO:0000256" key="12">
    <source>
        <dbReference type="SAM" id="MobiDB-lite"/>
    </source>
</evidence>
<comment type="similarity">
    <text evidence="2 11">Belongs to the CDP-alcohol phosphatidyltransferase class-I family.</text>
</comment>
<protein>
    <submittedName>
        <fullName evidence="14">CDP-alcohol phosphatidyltransferase</fullName>
    </submittedName>
    <submittedName>
        <fullName evidence="15">CDP-diacylglycerol--glycerol-3-phosphate 3-phosphatidyltransferase/cardiolipin synthase</fullName>
    </submittedName>
</protein>
<keyword evidence="10" id="KW-1208">Phospholipid metabolism</keyword>
<proteinExistence type="inferred from homology"/>
<keyword evidence="9" id="KW-0594">Phospholipid biosynthesis</keyword>
<dbReference type="EMBL" id="FOIB01000016">
    <property type="protein sequence ID" value="SEU41158.1"/>
    <property type="molecule type" value="Genomic_DNA"/>
</dbReference>
<evidence type="ECO:0000256" key="13">
    <source>
        <dbReference type="SAM" id="Phobius"/>
    </source>
</evidence>
<dbReference type="GO" id="GO:0016020">
    <property type="term" value="C:membrane"/>
    <property type="evidence" value="ECO:0007669"/>
    <property type="project" value="UniProtKB-SubCell"/>
</dbReference>
<name>A0A511TGJ1_MYXFU</name>
<feature type="transmembrane region" description="Helical" evidence="13">
    <location>
        <begin position="82"/>
        <end position="99"/>
    </location>
</feature>
<evidence type="ECO:0000256" key="9">
    <source>
        <dbReference type="ARBA" id="ARBA00023209"/>
    </source>
</evidence>
<dbReference type="Proteomes" id="UP000183760">
    <property type="component" value="Unassembled WGS sequence"/>
</dbReference>
<evidence type="ECO:0000256" key="3">
    <source>
        <dbReference type="ARBA" id="ARBA00022516"/>
    </source>
</evidence>
<organism evidence="14 17">
    <name type="scientific">Myxococcus fulvus</name>
    <dbReference type="NCBI Taxonomy" id="33"/>
    <lineage>
        <taxon>Bacteria</taxon>
        <taxon>Pseudomonadati</taxon>
        <taxon>Myxococcota</taxon>
        <taxon>Myxococcia</taxon>
        <taxon>Myxococcales</taxon>
        <taxon>Cystobacterineae</taxon>
        <taxon>Myxococcaceae</taxon>
        <taxon>Myxococcus</taxon>
    </lineage>
</organism>
<keyword evidence="6 13" id="KW-1133">Transmembrane helix</keyword>
<dbReference type="InterPro" id="IPR043130">
    <property type="entry name" value="CDP-OH_PTrfase_TM_dom"/>
</dbReference>
<dbReference type="EMBL" id="BJXR01000077">
    <property type="protein sequence ID" value="GEN13296.1"/>
    <property type="molecule type" value="Genomic_DNA"/>
</dbReference>
<dbReference type="PROSITE" id="PS00379">
    <property type="entry name" value="CDP_ALCOHOL_P_TRANSF"/>
    <property type="match status" value="1"/>
</dbReference>
<evidence type="ECO:0000313" key="15">
    <source>
        <dbReference type="EMBL" id="SEU41158.1"/>
    </source>
</evidence>
<evidence type="ECO:0000256" key="7">
    <source>
        <dbReference type="ARBA" id="ARBA00023098"/>
    </source>
</evidence>
<dbReference type="AlphaFoldDB" id="A0A511TGJ1"/>
<dbReference type="InterPro" id="IPR050324">
    <property type="entry name" value="CDP-alcohol_PTase-I"/>
</dbReference>
<keyword evidence="4 11" id="KW-0808">Transferase</keyword>
<evidence type="ECO:0000256" key="4">
    <source>
        <dbReference type="ARBA" id="ARBA00022679"/>
    </source>
</evidence>
<dbReference type="STRING" id="1334629.MFUL124B02_42180"/>
<evidence type="ECO:0000256" key="1">
    <source>
        <dbReference type="ARBA" id="ARBA00004141"/>
    </source>
</evidence>
<evidence type="ECO:0000313" key="17">
    <source>
        <dbReference type="Proteomes" id="UP000321514"/>
    </source>
</evidence>
<evidence type="ECO:0000256" key="11">
    <source>
        <dbReference type="RuleBase" id="RU003750"/>
    </source>
</evidence>
<feature type="transmembrane region" description="Helical" evidence="13">
    <location>
        <begin position="160"/>
        <end position="180"/>
    </location>
</feature>
<sequence>MTTGEHYLCEKMRRQASLVLLNILSLSRLPMAVAFIIVPDAMVRAALVVLAALSDFLDGWIARNKGLATRLGALIDPVADRAFMVTAILVCYLDGLVSLPEVLLLLVRDIGTAVGFVVARLVPALRRVELKARMLGKVVTSLQLLALLCVLLFPPAVRPLVALIALLSLASVVDYTRAVLRARRKPREAARPPVGDGHGTRGTPMPTARK</sequence>
<keyword evidence="5 13" id="KW-0812">Transmembrane</keyword>
<feature type="transmembrane region" description="Helical" evidence="13">
    <location>
        <begin position="18"/>
        <end position="37"/>
    </location>
</feature>
<feature type="region of interest" description="Disordered" evidence="12">
    <location>
        <begin position="184"/>
        <end position="210"/>
    </location>
</feature>
<keyword evidence="3" id="KW-0444">Lipid biosynthesis</keyword>
<dbReference type="Gene3D" id="1.20.120.1760">
    <property type="match status" value="1"/>
</dbReference>
<dbReference type="Proteomes" id="UP000321514">
    <property type="component" value="Unassembled WGS sequence"/>
</dbReference>
<feature type="transmembrane region" description="Helical" evidence="13">
    <location>
        <begin position="134"/>
        <end position="154"/>
    </location>
</feature>
<dbReference type="GO" id="GO:0046474">
    <property type="term" value="P:glycerophospholipid biosynthetic process"/>
    <property type="evidence" value="ECO:0007669"/>
    <property type="project" value="TreeGrafter"/>
</dbReference>
<gene>
    <name evidence="14" type="ORF">MFU01_83330</name>
    <name evidence="15" type="ORF">SAMN05443572_116108</name>
</gene>
<evidence type="ECO:0000313" key="14">
    <source>
        <dbReference type="EMBL" id="GEN13296.1"/>
    </source>
</evidence>
<evidence type="ECO:0000256" key="10">
    <source>
        <dbReference type="ARBA" id="ARBA00023264"/>
    </source>
</evidence>
<dbReference type="PANTHER" id="PTHR14269:SF11">
    <property type="entry name" value="CDP-DIACYLGLYCEROL--GLYCEROL-3-PHOSPHATE 3-PHOSPHATIDYLTRANSFERASE"/>
    <property type="match status" value="1"/>
</dbReference>
<accession>A0A511TGJ1</accession>
<reference evidence="14 17" key="2">
    <citation type="submission" date="2019-07" db="EMBL/GenBank/DDBJ databases">
        <title>Whole genome shotgun sequence of Myxococcus fulvus NBRC 100333.</title>
        <authorList>
            <person name="Hosoyama A."/>
            <person name="Uohara A."/>
            <person name="Ohji S."/>
            <person name="Ichikawa N."/>
        </authorList>
    </citation>
    <scope>NUCLEOTIDE SEQUENCE [LARGE SCALE GENOMIC DNA]</scope>
    <source>
        <strain evidence="14 17">NBRC 100333</strain>
    </source>
</reference>
<evidence type="ECO:0000256" key="5">
    <source>
        <dbReference type="ARBA" id="ARBA00022692"/>
    </source>
</evidence>
<keyword evidence="8 13" id="KW-0472">Membrane</keyword>
<dbReference type="PANTHER" id="PTHR14269">
    <property type="entry name" value="CDP-DIACYLGLYCEROL--GLYCEROL-3-PHOSPHATE 3-PHOSPHATIDYLTRANSFERASE-RELATED"/>
    <property type="match status" value="1"/>
</dbReference>
<evidence type="ECO:0000256" key="6">
    <source>
        <dbReference type="ARBA" id="ARBA00022989"/>
    </source>
</evidence>
<keyword evidence="7" id="KW-0443">Lipid metabolism</keyword>
<dbReference type="Pfam" id="PF01066">
    <property type="entry name" value="CDP-OH_P_transf"/>
    <property type="match status" value="1"/>
</dbReference>
<dbReference type="InterPro" id="IPR048254">
    <property type="entry name" value="CDP_ALCOHOL_P_TRANSF_CS"/>
</dbReference>
<keyword evidence="16" id="KW-1185">Reference proteome</keyword>
<dbReference type="GO" id="GO:0016780">
    <property type="term" value="F:phosphotransferase activity, for other substituted phosphate groups"/>
    <property type="evidence" value="ECO:0007669"/>
    <property type="project" value="InterPro"/>
</dbReference>
<evidence type="ECO:0000256" key="2">
    <source>
        <dbReference type="ARBA" id="ARBA00010441"/>
    </source>
</evidence>
<reference evidence="15 16" key="1">
    <citation type="submission" date="2016-10" db="EMBL/GenBank/DDBJ databases">
        <authorList>
            <person name="Varghese N."/>
            <person name="Submissions S."/>
        </authorList>
    </citation>
    <scope>NUCLEOTIDE SEQUENCE [LARGE SCALE GENOMIC DNA]</scope>
    <source>
        <strain evidence="15 16">DSM 16525</strain>
    </source>
</reference>